<name>A0A7G5EKC4_9BURK</name>
<proteinExistence type="predicted"/>
<feature type="domain" description="AMP-binding enzyme C-terminal" evidence="2">
    <location>
        <begin position="450"/>
        <end position="526"/>
    </location>
</feature>
<sequence length="541" mass="59612">MTPIAYRQQEKPLHEYLRQHARTQPDKPAFIWYGSAISWALLDQMSDTFAHQLQQRGVVKGDRVALFMQNCPQYVIAHIGIQKLGAVVGPCSPLFKGHELEYQLSDLGAKVIVAADVLYEIVQTARPKTAIDHVFLTHYADLLPAQPTIDLPAEIDTPKRHIEGTTDLMDCLRKPQPAPDVGALDMDDVALMTYTSGTTGLPKGAMLTYRNALFKAHAAADNNPIRDDDTMLAVAPLNHIAGMLIGLNVTLYTGIPCVLLYRFDPVQVLQALARYRVTWWYSVASMNAAVMQVEGARDYDLSGLRINPSTSFGITINQALAEQWRGFAPQCQLFEVTYGMSETHTWDTSMPVDAIKWGAHGIPIKGVECRVIDAGTGQDLPAGQVGELVLRSPGNFKGYWNKPEATASTLKDGWVHTGDMAKIDSDGYLTFAGRFKEMIKVSGYSVFPEEVESIMIKHPSVAQVAVIGIDDAHKGQAVKAVVIARRDAPAVSAQQLIDWCREQMSVYKAPREIEFREALPTTGTGKVLRRLLKEPQKASAA</sequence>
<evidence type="ECO:0000313" key="4">
    <source>
        <dbReference type="Proteomes" id="UP000515240"/>
    </source>
</evidence>
<dbReference type="KEGG" id="cpis:HS961_17310"/>
<dbReference type="InterPro" id="IPR042099">
    <property type="entry name" value="ANL_N_sf"/>
</dbReference>
<dbReference type="Gene3D" id="3.40.50.12780">
    <property type="entry name" value="N-terminal domain of ligase-like"/>
    <property type="match status" value="1"/>
</dbReference>
<evidence type="ECO:0000313" key="3">
    <source>
        <dbReference type="EMBL" id="QMV74449.1"/>
    </source>
</evidence>
<gene>
    <name evidence="3" type="ORF">HS961_17310</name>
</gene>
<dbReference type="EMBL" id="CP058554">
    <property type="protein sequence ID" value="QMV74449.1"/>
    <property type="molecule type" value="Genomic_DNA"/>
</dbReference>
<dbReference type="AlphaFoldDB" id="A0A7G5EKC4"/>
<dbReference type="SUPFAM" id="SSF56801">
    <property type="entry name" value="Acetyl-CoA synthetase-like"/>
    <property type="match status" value="1"/>
</dbReference>
<dbReference type="Pfam" id="PF13193">
    <property type="entry name" value="AMP-binding_C"/>
    <property type="match status" value="1"/>
</dbReference>
<accession>A0A7G5EKC4</accession>
<feature type="domain" description="AMP-dependent synthetase/ligase" evidence="1">
    <location>
        <begin position="18"/>
        <end position="400"/>
    </location>
</feature>
<dbReference type="Proteomes" id="UP000515240">
    <property type="component" value="Chromosome"/>
</dbReference>
<keyword evidence="4" id="KW-1185">Reference proteome</keyword>
<organism evidence="3 4">
    <name type="scientific">Comamonas piscis</name>
    <dbReference type="NCBI Taxonomy" id="1562974"/>
    <lineage>
        <taxon>Bacteria</taxon>
        <taxon>Pseudomonadati</taxon>
        <taxon>Pseudomonadota</taxon>
        <taxon>Betaproteobacteria</taxon>
        <taxon>Burkholderiales</taxon>
        <taxon>Comamonadaceae</taxon>
        <taxon>Comamonas</taxon>
    </lineage>
</organism>
<reference evidence="3 4" key="1">
    <citation type="journal article" date="2020" name="G3 (Bethesda)">
        <title>CeMbio - The Caenorhabditis elegans Microbiome Resource.</title>
        <authorList>
            <person name="Dirksen P."/>
            <person name="Assie A."/>
            <person name="Zimmermann J."/>
            <person name="Zhang F."/>
            <person name="Tietje A.M."/>
            <person name="Marsh S.A."/>
            <person name="Felix M.A."/>
            <person name="Shapira M."/>
            <person name="Kaleta C."/>
            <person name="Schulenburg H."/>
            <person name="Samuel B."/>
        </authorList>
    </citation>
    <scope>NUCLEOTIDE SEQUENCE [LARGE SCALE GENOMIC DNA]</scope>
    <source>
        <strain evidence="3 4">BIGb0172</strain>
    </source>
</reference>
<dbReference type="GO" id="GO:0016878">
    <property type="term" value="F:acid-thiol ligase activity"/>
    <property type="evidence" value="ECO:0007669"/>
    <property type="project" value="UniProtKB-ARBA"/>
</dbReference>
<evidence type="ECO:0000259" key="1">
    <source>
        <dbReference type="Pfam" id="PF00501"/>
    </source>
</evidence>
<dbReference type="InterPro" id="IPR000873">
    <property type="entry name" value="AMP-dep_synth/lig_dom"/>
</dbReference>
<dbReference type="InterPro" id="IPR050237">
    <property type="entry name" value="ATP-dep_AMP-bd_enzyme"/>
</dbReference>
<dbReference type="InterPro" id="IPR025110">
    <property type="entry name" value="AMP-bd_C"/>
</dbReference>
<dbReference type="InterPro" id="IPR020845">
    <property type="entry name" value="AMP-binding_CS"/>
</dbReference>
<dbReference type="PANTHER" id="PTHR43767:SF1">
    <property type="entry name" value="NONRIBOSOMAL PEPTIDE SYNTHASE PES1 (EUROFUNG)-RELATED"/>
    <property type="match status" value="1"/>
</dbReference>
<dbReference type="Pfam" id="PF00501">
    <property type="entry name" value="AMP-binding"/>
    <property type="match status" value="1"/>
</dbReference>
<dbReference type="Gene3D" id="3.30.300.30">
    <property type="match status" value="1"/>
</dbReference>
<dbReference type="InterPro" id="IPR045851">
    <property type="entry name" value="AMP-bd_C_sf"/>
</dbReference>
<dbReference type="PANTHER" id="PTHR43767">
    <property type="entry name" value="LONG-CHAIN-FATTY-ACID--COA LIGASE"/>
    <property type="match status" value="1"/>
</dbReference>
<protein>
    <submittedName>
        <fullName evidence="3">AMP-binding protein</fullName>
    </submittedName>
</protein>
<dbReference type="PROSITE" id="PS00455">
    <property type="entry name" value="AMP_BINDING"/>
    <property type="match status" value="1"/>
</dbReference>
<evidence type="ECO:0000259" key="2">
    <source>
        <dbReference type="Pfam" id="PF13193"/>
    </source>
</evidence>
<dbReference type="RefSeq" id="WP_182324121.1">
    <property type="nucleotide sequence ID" value="NZ_CP058554.1"/>
</dbReference>